<dbReference type="AlphaFoldDB" id="A0A392PL84"/>
<name>A0A392PL84_9FABA</name>
<evidence type="ECO:0000313" key="3">
    <source>
        <dbReference type="Proteomes" id="UP000265520"/>
    </source>
</evidence>
<reference evidence="2 3" key="1">
    <citation type="journal article" date="2018" name="Front. Plant Sci.">
        <title>Red Clover (Trifolium pratense) and Zigzag Clover (T. medium) - A Picture of Genomic Similarities and Differences.</title>
        <authorList>
            <person name="Dluhosova J."/>
            <person name="Istvanek J."/>
            <person name="Nedelnik J."/>
            <person name="Repkova J."/>
        </authorList>
    </citation>
    <scope>NUCLEOTIDE SEQUENCE [LARGE SCALE GENOMIC DNA]</scope>
    <source>
        <strain evidence="3">cv. 10/8</strain>
        <tissue evidence="2">Leaf</tissue>
    </source>
</reference>
<accession>A0A392PL84</accession>
<evidence type="ECO:0000313" key="2">
    <source>
        <dbReference type="EMBL" id="MCI12564.1"/>
    </source>
</evidence>
<dbReference type="Proteomes" id="UP000265520">
    <property type="component" value="Unassembled WGS sequence"/>
</dbReference>
<dbReference type="EMBL" id="LXQA010084683">
    <property type="protein sequence ID" value="MCI12564.1"/>
    <property type="molecule type" value="Genomic_DNA"/>
</dbReference>
<keyword evidence="3" id="KW-1185">Reference proteome</keyword>
<feature type="region of interest" description="Disordered" evidence="1">
    <location>
        <begin position="1"/>
        <end position="26"/>
    </location>
</feature>
<feature type="non-terminal residue" evidence="2">
    <location>
        <position position="1"/>
    </location>
</feature>
<organism evidence="2 3">
    <name type="scientific">Trifolium medium</name>
    <dbReference type="NCBI Taxonomy" id="97028"/>
    <lineage>
        <taxon>Eukaryota</taxon>
        <taxon>Viridiplantae</taxon>
        <taxon>Streptophyta</taxon>
        <taxon>Embryophyta</taxon>
        <taxon>Tracheophyta</taxon>
        <taxon>Spermatophyta</taxon>
        <taxon>Magnoliopsida</taxon>
        <taxon>eudicotyledons</taxon>
        <taxon>Gunneridae</taxon>
        <taxon>Pentapetalae</taxon>
        <taxon>rosids</taxon>
        <taxon>fabids</taxon>
        <taxon>Fabales</taxon>
        <taxon>Fabaceae</taxon>
        <taxon>Papilionoideae</taxon>
        <taxon>50 kb inversion clade</taxon>
        <taxon>NPAAA clade</taxon>
        <taxon>Hologalegina</taxon>
        <taxon>IRL clade</taxon>
        <taxon>Trifolieae</taxon>
        <taxon>Trifolium</taxon>
    </lineage>
</organism>
<sequence>SLSRSESANSSVRSERSQSVNSGDRY</sequence>
<evidence type="ECO:0000256" key="1">
    <source>
        <dbReference type="SAM" id="MobiDB-lite"/>
    </source>
</evidence>
<proteinExistence type="predicted"/>
<comment type="caution">
    <text evidence="2">The sequence shown here is derived from an EMBL/GenBank/DDBJ whole genome shotgun (WGS) entry which is preliminary data.</text>
</comment>
<protein>
    <submittedName>
        <fullName evidence="2">Uncharacterized protein</fullName>
    </submittedName>
</protein>